<comment type="caution">
    <text evidence="7">The sequence shown here is derived from an EMBL/GenBank/DDBJ whole genome shotgun (WGS) entry which is preliminary data.</text>
</comment>
<dbReference type="AlphaFoldDB" id="A0A3A9YQP5"/>
<evidence type="ECO:0000259" key="6">
    <source>
        <dbReference type="PROSITE" id="PS51173"/>
    </source>
</evidence>
<dbReference type="CDD" id="cd21177">
    <property type="entry name" value="LPMO_AA10"/>
    <property type="match status" value="1"/>
</dbReference>
<keyword evidence="2" id="KW-0378">Hydrolase</keyword>
<evidence type="ECO:0000256" key="5">
    <source>
        <dbReference type="SAM" id="MobiDB-lite"/>
    </source>
</evidence>
<dbReference type="GO" id="GO:0030247">
    <property type="term" value="F:polysaccharide binding"/>
    <property type="evidence" value="ECO:0007669"/>
    <property type="project" value="UniProtKB-UniRule"/>
</dbReference>
<dbReference type="SUPFAM" id="SSF49384">
    <property type="entry name" value="Carbohydrate-binding domain"/>
    <property type="match status" value="1"/>
</dbReference>
<dbReference type="PROSITE" id="PS51173">
    <property type="entry name" value="CBM2"/>
    <property type="match status" value="1"/>
</dbReference>
<dbReference type="OrthoDB" id="5179374at2"/>
<proteinExistence type="predicted"/>
<dbReference type="PANTHER" id="PTHR34823:SF1">
    <property type="entry name" value="CHITIN-BINDING TYPE-4 DOMAIN-CONTAINING PROTEIN"/>
    <property type="match status" value="1"/>
</dbReference>
<accession>A0A3A9YQP5</accession>
<keyword evidence="8" id="KW-1185">Reference proteome</keyword>
<evidence type="ECO:0000256" key="1">
    <source>
        <dbReference type="ARBA" id="ARBA00022729"/>
    </source>
</evidence>
<dbReference type="Pfam" id="PF00553">
    <property type="entry name" value="CBM_2"/>
    <property type="match status" value="1"/>
</dbReference>
<dbReference type="RefSeq" id="WP_120683465.1">
    <property type="nucleotide sequence ID" value="NZ_RBAL01000018.1"/>
</dbReference>
<dbReference type="PROSITE" id="PS00561">
    <property type="entry name" value="CBM2_A"/>
    <property type="match status" value="1"/>
</dbReference>
<dbReference type="Pfam" id="PF03067">
    <property type="entry name" value="LPMO_10"/>
    <property type="match status" value="1"/>
</dbReference>
<dbReference type="InterPro" id="IPR018366">
    <property type="entry name" value="CBM2_CS"/>
</dbReference>
<dbReference type="Gene3D" id="2.70.50.50">
    <property type="entry name" value="chitin-binding protein cbp21"/>
    <property type="match status" value="1"/>
</dbReference>
<sequence length="364" mass="38567">MRDPSTPRTRRLKRVSLLALLAALPALCLVFFTGGTASAHGAPMAPGSRTYLCWKYSLNASGAIAPTNPACQAALAESGASGFYNWFAVLRSDGGGRTEGFIPDGELCSGGATVYDFSGFDLPRTDWPYTHLTSGANYEFTYNPWAAHPGTFYQYVTKDGWDPTQPLTWDDLEEQPFHAETDPPRRGQVGTAEAEYYWDAQLPSGKSGPHIIYTVWSRSDSQETFYSCSDVVFDGGHGEVTVPGVGDVDPGDPGDPGDPDDPGVPAACTASLGTVSSWSGGFQAEVKVTNTGTSTLPTWMVMWGQSSGNSITSLWNGVLDPDGDMIMVTNAPWNGSIPAGSSVTFGFTSNGSPPTSATQFSCSA</sequence>
<dbReference type="InterPro" id="IPR014756">
    <property type="entry name" value="Ig_E-set"/>
</dbReference>
<evidence type="ECO:0000256" key="4">
    <source>
        <dbReference type="ARBA" id="ARBA00023326"/>
    </source>
</evidence>
<dbReference type="GO" id="GO:0004553">
    <property type="term" value="F:hydrolase activity, hydrolyzing O-glycosyl compounds"/>
    <property type="evidence" value="ECO:0007669"/>
    <property type="project" value="InterPro"/>
</dbReference>
<evidence type="ECO:0000313" key="7">
    <source>
        <dbReference type="EMBL" id="RKN38322.1"/>
    </source>
</evidence>
<protein>
    <submittedName>
        <fullName evidence="7">Chitin-binding protein</fullName>
    </submittedName>
</protein>
<keyword evidence="4" id="KW-0119">Carbohydrate metabolism</keyword>
<dbReference type="InterPro" id="IPR012291">
    <property type="entry name" value="CBM2_carb-bd_dom_sf"/>
</dbReference>
<dbReference type="InterPro" id="IPR051024">
    <property type="entry name" value="GlcNAc_Chitin_IntDeg"/>
</dbReference>
<feature type="region of interest" description="Disordered" evidence="5">
    <location>
        <begin position="238"/>
        <end position="264"/>
    </location>
</feature>
<name>A0A3A9YQP5_9ACTN</name>
<dbReference type="Proteomes" id="UP000272474">
    <property type="component" value="Unassembled WGS sequence"/>
</dbReference>
<feature type="compositionally biased region" description="Acidic residues" evidence="5">
    <location>
        <begin position="249"/>
        <end position="261"/>
    </location>
</feature>
<organism evidence="7 8">
    <name type="scientific">Streptomyces hoynatensis</name>
    <dbReference type="NCBI Taxonomy" id="1141874"/>
    <lineage>
        <taxon>Bacteria</taxon>
        <taxon>Bacillati</taxon>
        <taxon>Actinomycetota</taxon>
        <taxon>Actinomycetes</taxon>
        <taxon>Kitasatosporales</taxon>
        <taxon>Streptomycetaceae</taxon>
        <taxon>Streptomyces</taxon>
    </lineage>
</organism>
<dbReference type="Gene3D" id="2.60.40.290">
    <property type="match status" value="1"/>
</dbReference>
<keyword evidence="3" id="KW-0326">Glycosidase</keyword>
<dbReference type="InterPro" id="IPR008965">
    <property type="entry name" value="CBM2/CBM3_carb-bd_dom_sf"/>
</dbReference>
<dbReference type="GO" id="GO:0000272">
    <property type="term" value="P:polysaccharide catabolic process"/>
    <property type="evidence" value="ECO:0007669"/>
    <property type="project" value="UniProtKB-KW"/>
</dbReference>
<dbReference type="PANTHER" id="PTHR34823">
    <property type="entry name" value="GLCNAC-BINDING PROTEIN A"/>
    <property type="match status" value="1"/>
</dbReference>
<dbReference type="SMART" id="SM00637">
    <property type="entry name" value="CBD_II"/>
    <property type="match status" value="1"/>
</dbReference>
<evidence type="ECO:0000256" key="3">
    <source>
        <dbReference type="ARBA" id="ARBA00023295"/>
    </source>
</evidence>
<dbReference type="SUPFAM" id="SSF81296">
    <property type="entry name" value="E set domains"/>
    <property type="match status" value="1"/>
</dbReference>
<evidence type="ECO:0000313" key="8">
    <source>
        <dbReference type="Proteomes" id="UP000272474"/>
    </source>
</evidence>
<keyword evidence="4" id="KW-0624">Polysaccharide degradation</keyword>
<evidence type="ECO:0000256" key="2">
    <source>
        <dbReference type="ARBA" id="ARBA00022801"/>
    </source>
</evidence>
<gene>
    <name evidence="7" type="ORF">D7294_24695</name>
</gene>
<keyword evidence="1" id="KW-0732">Signal</keyword>
<feature type="domain" description="CBM2" evidence="6">
    <location>
        <begin position="261"/>
        <end position="364"/>
    </location>
</feature>
<dbReference type="EMBL" id="RBAL01000018">
    <property type="protein sequence ID" value="RKN38322.1"/>
    <property type="molecule type" value="Genomic_DNA"/>
</dbReference>
<dbReference type="InterPro" id="IPR004302">
    <property type="entry name" value="Cellulose/chitin-bd_N"/>
</dbReference>
<reference evidence="7 8" key="1">
    <citation type="journal article" date="2014" name="Int. J. Syst. Evol. Microbiol.">
        <title>Streptomyces hoynatensis sp. nov., isolated from deep marine sediment.</title>
        <authorList>
            <person name="Veyisoglu A."/>
            <person name="Sahin N."/>
        </authorList>
    </citation>
    <scope>NUCLEOTIDE SEQUENCE [LARGE SCALE GENOMIC DNA]</scope>
    <source>
        <strain evidence="7 8">KCTC 29097</strain>
    </source>
</reference>
<dbReference type="InterPro" id="IPR001919">
    <property type="entry name" value="CBD2"/>
</dbReference>